<evidence type="ECO:0008006" key="3">
    <source>
        <dbReference type="Google" id="ProtNLM"/>
    </source>
</evidence>
<dbReference type="Proteomes" id="UP000237104">
    <property type="component" value="Unassembled WGS sequence"/>
</dbReference>
<gene>
    <name evidence="1" type="ORF">C3B59_11710</name>
</gene>
<evidence type="ECO:0000313" key="2">
    <source>
        <dbReference type="Proteomes" id="UP000237104"/>
    </source>
</evidence>
<dbReference type="Gene3D" id="3.40.50.2000">
    <property type="entry name" value="Glycogen Phosphorylase B"/>
    <property type="match status" value="1"/>
</dbReference>
<dbReference type="SUPFAM" id="SSF53756">
    <property type="entry name" value="UDP-Glycosyltransferase/glycogen phosphorylase"/>
    <property type="match status" value="1"/>
</dbReference>
<protein>
    <recommendedName>
        <fullName evidence="3">Glycosyl transferase family 1 domain-containing protein</fullName>
    </recommendedName>
</protein>
<evidence type="ECO:0000313" key="1">
    <source>
        <dbReference type="EMBL" id="POH62224.1"/>
    </source>
</evidence>
<sequence>MLFFGLIRKYKGVDRLVHQFAALTDQSLRLVVRGAVTDSNLRDSLVAAAARDSRVFLGFGHLSDGDLTHEITSSELVVLPYTQLHNSGAVILALSLGRPVLVPELPETLDIQQEVGPEWVLLYSGDLEAEDIQSALAQVRAATPRDVAPDLSRRDWSDAGTQLAKAYSLALTRPRHR</sequence>
<dbReference type="EMBL" id="PPXF01000055">
    <property type="protein sequence ID" value="POH62224.1"/>
    <property type="molecule type" value="Genomic_DNA"/>
</dbReference>
<name>A0A2S3Z9K5_9MICO</name>
<reference evidence="1 2" key="1">
    <citation type="submission" date="2018-01" db="EMBL/GenBank/DDBJ databases">
        <title>Cryobacterium sp. nov., from glaciers in China.</title>
        <authorList>
            <person name="Liu Q."/>
            <person name="Xin Y.-H."/>
        </authorList>
    </citation>
    <scope>NUCLEOTIDE SEQUENCE [LARGE SCALE GENOMIC DNA]</scope>
    <source>
        <strain evidence="1 2">TMB1-8</strain>
    </source>
</reference>
<comment type="caution">
    <text evidence="1">The sequence shown here is derived from an EMBL/GenBank/DDBJ whole genome shotgun (WGS) entry which is preliminary data.</text>
</comment>
<dbReference type="AlphaFoldDB" id="A0A2S3Z9K5"/>
<organism evidence="1 2">
    <name type="scientific">Cryobacterium zongtaii</name>
    <dbReference type="NCBI Taxonomy" id="1259217"/>
    <lineage>
        <taxon>Bacteria</taxon>
        <taxon>Bacillati</taxon>
        <taxon>Actinomycetota</taxon>
        <taxon>Actinomycetes</taxon>
        <taxon>Micrococcales</taxon>
        <taxon>Microbacteriaceae</taxon>
        <taxon>Cryobacterium</taxon>
    </lineage>
</organism>
<dbReference type="Pfam" id="PF13692">
    <property type="entry name" value="Glyco_trans_1_4"/>
    <property type="match status" value="1"/>
</dbReference>
<proteinExistence type="predicted"/>
<accession>A0A2S3Z9K5</accession>